<comment type="caution">
    <text evidence="1">The sequence shown here is derived from an EMBL/GenBank/DDBJ whole genome shotgun (WGS) entry which is preliminary data.</text>
</comment>
<reference evidence="1" key="1">
    <citation type="submission" date="2022-07" db="EMBL/GenBank/DDBJ databases">
        <title>Phylogenomic reconstructions and comparative analyses of Kickxellomycotina fungi.</title>
        <authorList>
            <person name="Reynolds N.K."/>
            <person name="Stajich J.E."/>
            <person name="Barry K."/>
            <person name="Grigoriev I.V."/>
            <person name="Crous P."/>
            <person name="Smith M.E."/>
        </authorList>
    </citation>
    <scope>NUCLEOTIDE SEQUENCE</scope>
    <source>
        <strain evidence="1">RSA 476</strain>
    </source>
</reference>
<organism evidence="1 2">
    <name type="scientific">Coemansia aciculifera</name>
    <dbReference type="NCBI Taxonomy" id="417176"/>
    <lineage>
        <taxon>Eukaryota</taxon>
        <taxon>Fungi</taxon>
        <taxon>Fungi incertae sedis</taxon>
        <taxon>Zoopagomycota</taxon>
        <taxon>Kickxellomycotina</taxon>
        <taxon>Kickxellomycetes</taxon>
        <taxon>Kickxellales</taxon>
        <taxon>Kickxellaceae</taxon>
        <taxon>Coemansia</taxon>
    </lineage>
</organism>
<dbReference type="Proteomes" id="UP001140074">
    <property type="component" value="Unassembled WGS sequence"/>
</dbReference>
<accession>A0A9W8INZ6</accession>
<name>A0A9W8INZ6_9FUNG</name>
<dbReference type="AlphaFoldDB" id="A0A9W8INZ6"/>
<proteinExistence type="predicted"/>
<evidence type="ECO:0000313" key="1">
    <source>
        <dbReference type="EMBL" id="KAJ2866714.1"/>
    </source>
</evidence>
<evidence type="ECO:0000313" key="2">
    <source>
        <dbReference type="Proteomes" id="UP001140074"/>
    </source>
</evidence>
<keyword evidence="2" id="KW-1185">Reference proteome</keyword>
<sequence>MDIEGYLSNKESDWGRRQVCHVVGSSRLVFGGVENNTAAYKVLLKPLLWVCSNFRAVALSLFCNCFELGLTDTALSEQEDQYLPLDHPDLGYPTFHLAKELDIEICEDGVYTGKVLDMLSHSPYNGCVFPWFSSESDMAQSLQLARQNASTLQSLILESNHDIDVCRLVKGTAGCYATYPLLRILKIFEHSSFNEQQRSVLDGVVPFPGLRHLVIERPYPFDDDTLFRGNAATLECLDMVLDSPTISMLCQYKVFTATSHPELQCVNFTQDDIRLPHPFTTAAGFMQFMLSIAPKTSVREIGGFFGCTELASTLPLLENHVSIQVLTLVNISLEFWDIIALIKSLPLLSDLHSSFPPPSFEALTADTNPAELPVHICASHAPMGKRFRCWHLKYYDSTPHRYY</sequence>
<gene>
    <name evidence="1" type="ORF">GGH94_001362</name>
</gene>
<protein>
    <submittedName>
        <fullName evidence="1">Uncharacterized protein</fullName>
    </submittedName>
</protein>
<dbReference type="EMBL" id="JANBUY010000032">
    <property type="protein sequence ID" value="KAJ2866714.1"/>
    <property type="molecule type" value="Genomic_DNA"/>
</dbReference>